<name>A0A6S5RSI6_9GAMM</name>
<dbReference type="AlphaFoldDB" id="A0A6S5RSI6"/>
<evidence type="ECO:0000313" key="3">
    <source>
        <dbReference type="Proteomes" id="UP000515591"/>
    </source>
</evidence>
<reference evidence="2 3" key="1">
    <citation type="submission" date="2019-12" db="EMBL/GenBank/DDBJ databases">
        <title>complete genome sequences of Pseudomonas otitidis str. WP8-S17-CRE-03 isolated from wastewater treatment plant effluent.</title>
        <authorList>
            <person name="Sekizuka T."/>
            <person name="Itokawa K."/>
            <person name="Yatsu K."/>
            <person name="Inamine Y."/>
            <person name="Kuroda M."/>
        </authorList>
    </citation>
    <scope>NUCLEOTIDE SEQUENCE [LARGE SCALE GENOMIC DNA]</scope>
    <source>
        <strain evidence="2 3">WP8-S17-CRE-03</strain>
    </source>
</reference>
<evidence type="ECO:0000313" key="2">
    <source>
        <dbReference type="EMBL" id="BBT17913.1"/>
    </source>
</evidence>
<dbReference type="RefSeq" id="WP_182850644.1">
    <property type="nucleotide sequence ID" value="NZ_AP022213.1"/>
</dbReference>
<dbReference type="Pfam" id="PF13503">
    <property type="entry name" value="DUF4123"/>
    <property type="match status" value="1"/>
</dbReference>
<gene>
    <name evidence="2" type="ORF">WP8S17C03_39620</name>
</gene>
<dbReference type="InterPro" id="IPR025391">
    <property type="entry name" value="DUF4123"/>
</dbReference>
<proteinExistence type="predicted"/>
<dbReference type="Proteomes" id="UP000515591">
    <property type="component" value="Chromosome"/>
</dbReference>
<accession>A0A6S5RSI6</accession>
<feature type="domain" description="DUF4123" evidence="1">
    <location>
        <begin position="18"/>
        <end position="128"/>
    </location>
</feature>
<sequence length="292" mass="32526">MALPEFAPDLPWALGASLLLDGVSVPNPLQRVWEWGGTSMAQALYAQTQWAELTDISPCLVRVSGPDDPVLEHYKASGQPDWGCLLFSDAPWMEQVQHLRGLLQVVHPQGEGLLLRLADATIVHALFGNPDSADAGRLFGPFQEVLGYDLDTEQWSRLQSPVAPHPINAPLLYHLRESDLERLGQVRQHQVLEGLDGHMHTHFPAWGEQWDRPARRAELRALADQAYALGFYGEDDLYRYANLFGLLGPNALEDHPHVANQLDARDSRTPSQRLKDAADLAYALSLLKRTSP</sequence>
<evidence type="ECO:0000259" key="1">
    <source>
        <dbReference type="Pfam" id="PF13503"/>
    </source>
</evidence>
<dbReference type="EMBL" id="AP022213">
    <property type="protein sequence ID" value="BBT17913.1"/>
    <property type="molecule type" value="Genomic_DNA"/>
</dbReference>
<organism evidence="2 3">
    <name type="scientific">Metapseudomonas otitidis</name>
    <dbReference type="NCBI Taxonomy" id="319939"/>
    <lineage>
        <taxon>Bacteria</taxon>
        <taxon>Pseudomonadati</taxon>
        <taxon>Pseudomonadota</taxon>
        <taxon>Gammaproteobacteria</taxon>
        <taxon>Pseudomonadales</taxon>
        <taxon>Pseudomonadaceae</taxon>
        <taxon>Metapseudomonas</taxon>
    </lineage>
</organism>
<protein>
    <recommendedName>
        <fullName evidence="1">DUF4123 domain-containing protein</fullName>
    </recommendedName>
</protein>